<evidence type="ECO:0000313" key="13">
    <source>
        <dbReference type="EMBL" id="QCS41985.1"/>
    </source>
</evidence>
<dbReference type="InterPro" id="IPR011767">
    <property type="entry name" value="GLR_AS"/>
</dbReference>
<proteinExistence type="inferred from homology"/>
<dbReference type="Proteomes" id="UP000302218">
    <property type="component" value="Chromosome"/>
</dbReference>
<dbReference type="PRINTS" id="PR00368">
    <property type="entry name" value="FADPNR"/>
</dbReference>
<dbReference type="Gene3D" id="3.50.50.60">
    <property type="entry name" value="FAD/NAD(P)-binding domain"/>
    <property type="match status" value="2"/>
</dbReference>
<keyword evidence="10" id="KW-0472">Membrane</keyword>
<evidence type="ECO:0000256" key="1">
    <source>
        <dbReference type="ARBA" id="ARBA00007787"/>
    </source>
</evidence>
<evidence type="ECO:0000256" key="8">
    <source>
        <dbReference type="ARBA" id="ARBA00023284"/>
    </source>
</evidence>
<reference evidence="14" key="1">
    <citation type="submission" date="2019-05" db="EMBL/GenBank/DDBJ databases">
        <title>Genome sequence and methylation pattern of the halophilic Archaeon Natrinema versiforme BOL5-4.</title>
        <authorList>
            <person name="DasSarma P."/>
            <person name="Anton B.P."/>
            <person name="DasSarma S.L."/>
            <person name="Martinez F.L."/>
            <person name="Guzman D."/>
            <person name="Roberts R.J."/>
            <person name="DasSarma S."/>
        </authorList>
    </citation>
    <scope>NUCLEOTIDE SEQUENCE [LARGE SCALE GENOMIC DNA]</scope>
    <source>
        <strain evidence="14">BOL5-4</strain>
    </source>
</reference>
<dbReference type="PROSITE" id="PS51354">
    <property type="entry name" value="GLUTAREDOXIN_2"/>
    <property type="match status" value="1"/>
</dbReference>
<evidence type="ECO:0000259" key="11">
    <source>
        <dbReference type="Pfam" id="PF00462"/>
    </source>
</evidence>
<feature type="domain" description="Glutaredoxin" evidence="11">
    <location>
        <begin position="211"/>
        <end position="271"/>
    </location>
</feature>
<dbReference type="Pfam" id="PF07992">
    <property type="entry name" value="Pyr_redox_2"/>
    <property type="match status" value="1"/>
</dbReference>
<dbReference type="KEGG" id="nvr:FEJ81_06290"/>
<dbReference type="InterPro" id="IPR008255">
    <property type="entry name" value="Pyr_nucl-diS_OxRdtase_2_AS"/>
</dbReference>
<evidence type="ECO:0000256" key="4">
    <source>
        <dbReference type="ARBA" id="ARBA00022827"/>
    </source>
</evidence>
<dbReference type="InterPro" id="IPR005240">
    <property type="entry name" value="DUF389"/>
</dbReference>
<dbReference type="InterPro" id="IPR036188">
    <property type="entry name" value="FAD/NAD-bd_sf"/>
</dbReference>
<keyword evidence="7" id="KW-1015">Disulfide bond</keyword>
<evidence type="ECO:0000313" key="14">
    <source>
        <dbReference type="Proteomes" id="UP000302218"/>
    </source>
</evidence>
<dbReference type="Pfam" id="PF04087">
    <property type="entry name" value="DUF389"/>
    <property type="match status" value="1"/>
</dbReference>
<feature type="transmembrane region" description="Helical" evidence="10">
    <location>
        <begin position="76"/>
        <end position="92"/>
    </location>
</feature>
<dbReference type="PROSITE" id="PS00195">
    <property type="entry name" value="GLUTAREDOXIN_1"/>
    <property type="match status" value="1"/>
</dbReference>
<keyword evidence="4" id="KW-0274">FAD</keyword>
<feature type="transmembrane region" description="Helical" evidence="10">
    <location>
        <begin position="34"/>
        <end position="56"/>
    </location>
</feature>
<comment type="similarity">
    <text evidence="1">Belongs to the glutaredoxin family.</text>
</comment>
<evidence type="ECO:0000256" key="10">
    <source>
        <dbReference type="SAM" id="Phobius"/>
    </source>
</evidence>
<evidence type="ECO:0000256" key="5">
    <source>
        <dbReference type="ARBA" id="ARBA00022982"/>
    </source>
</evidence>
<dbReference type="CDD" id="cd03418">
    <property type="entry name" value="GRX_GRXb_1_3_like"/>
    <property type="match status" value="1"/>
</dbReference>
<keyword evidence="6" id="KW-0560">Oxidoreductase</keyword>
<gene>
    <name evidence="13" type="ORF">FEJ81_06290</name>
</gene>
<feature type="domain" description="FAD/NAD(P)-binding" evidence="12">
    <location>
        <begin position="305"/>
        <end position="631"/>
    </location>
</feature>
<protein>
    <submittedName>
        <fullName evidence="13">DUF389 domain-containing protein</fullName>
    </submittedName>
</protein>
<keyword evidence="2" id="KW-0813">Transport</keyword>
<evidence type="ECO:0000256" key="2">
    <source>
        <dbReference type="ARBA" id="ARBA00022448"/>
    </source>
</evidence>
<keyword evidence="3" id="KW-0285">Flavoprotein</keyword>
<accession>A0A4P8WFZ5</accession>
<sequence length="662" mass="71523">MSLAGVMIAVALIPAAAAVGIGLAWSHATVAIDTFVLVAVNAASILLSGLAVFWYLGYRPAGWTMGTLRGNVSRDWIGTLAVVLVLGHHVAFENDQRRVRTVLDDDEYTRLELVEVRTEFNDGGVVSDETSVTVVVQRPADHPYPSLVDRLETALEARTDREMTVSIEFVDGATSADEDPQPSSQEGAIAESARGLGALSIPCYMSDQPRVEIYTKTDCPYCEKAKDLFDSKGIEYETYNVTDDDDLFEEMVERADGRKTAPEVFIDDELIGGWDDTSALNETGELDEKLGIATDDDDEVVEHRKLIIAGTGIGGLTAAIYAGRSNNEPLVIEGDEPGGQLTLTTDVANYPGFPEGIGGPELVNNMKEQAKQFGADLKNGIIESVERVEQSSTANQNASRSGDDSSRPFRVEMKDGDVYTADAVIAASGASARTLEIPGEDELMGYGLSTCATCDGAFFRGEDMLVVGGGDAAMEEATFLTKFADTVYIAHRREEFRAEDYWVDRVEEKVEDGDIEIMKNTELIEIHGSQEEGVDHVTLVENDKGHPTDRLEDPETEEFDFDVGAVFFAIGHTPNTDYLEGTDVKMDADGYLKTKGGEGGGQTETHVPGIFGAGDVVDYHYQQAVTAAGMGSKAALDADEYLEDLERADSSIEEVEPAAADD</sequence>
<dbReference type="InterPro" id="IPR023753">
    <property type="entry name" value="FAD/NAD-binding_dom"/>
</dbReference>
<feature type="compositionally biased region" description="Basic and acidic residues" evidence="9">
    <location>
        <begin position="401"/>
        <end position="410"/>
    </location>
</feature>
<keyword evidence="10" id="KW-1133">Transmembrane helix</keyword>
<dbReference type="InterPro" id="IPR050097">
    <property type="entry name" value="Ferredoxin-NADP_redctase_2"/>
</dbReference>
<dbReference type="PANTHER" id="PTHR48105">
    <property type="entry name" value="THIOREDOXIN REDUCTASE 1-RELATED-RELATED"/>
    <property type="match status" value="1"/>
</dbReference>
<feature type="compositionally biased region" description="Polar residues" evidence="9">
    <location>
        <begin position="390"/>
        <end position="400"/>
    </location>
</feature>
<dbReference type="InterPro" id="IPR036249">
    <property type="entry name" value="Thioredoxin-like_sf"/>
</dbReference>
<dbReference type="InterPro" id="IPR002109">
    <property type="entry name" value="Glutaredoxin"/>
</dbReference>
<dbReference type="EMBL" id="CP040330">
    <property type="protein sequence ID" value="QCS41985.1"/>
    <property type="molecule type" value="Genomic_DNA"/>
</dbReference>
<dbReference type="GO" id="GO:0045454">
    <property type="term" value="P:cell redox homeostasis"/>
    <property type="evidence" value="ECO:0007669"/>
    <property type="project" value="InterPro"/>
</dbReference>
<keyword evidence="8" id="KW-0676">Redox-active center</keyword>
<dbReference type="Gene3D" id="3.40.30.10">
    <property type="entry name" value="Glutaredoxin"/>
    <property type="match status" value="1"/>
</dbReference>
<dbReference type="AlphaFoldDB" id="A0A4P8WFZ5"/>
<keyword evidence="5" id="KW-0249">Electron transport</keyword>
<dbReference type="PROSITE" id="PS00573">
    <property type="entry name" value="PYRIDINE_REDOX_2"/>
    <property type="match status" value="1"/>
</dbReference>
<evidence type="ECO:0000256" key="7">
    <source>
        <dbReference type="ARBA" id="ARBA00023157"/>
    </source>
</evidence>
<organism evidence="13 14">
    <name type="scientific">Natrinema versiforme</name>
    <dbReference type="NCBI Taxonomy" id="88724"/>
    <lineage>
        <taxon>Archaea</taxon>
        <taxon>Methanobacteriati</taxon>
        <taxon>Methanobacteriota</taxon>
        <taxon>Stenosarchaea group</taxon>
        <taxon>Halobacteria</taxon>
        <taxon>Halobacteriales</taxon>
        <taxon>Natrialbaceae</taxon>
        <taxon>Natrinema</taxon>
    </lineage>
</organism>
<feature type="region of interest" description="Disordered" evidence="9">
    <location>
        <begin position="387"/>
        <end position="410"/>
    </location>
</feature>
<evidence type="ECO:0000259" key="12">
    <source>
        <dbReference type="Pfam" id="PF07992"/>
    </source>
</evidence>
<evidence type="ECO:0000256" key="6">
    <source>
        <dbReference type="ARBA" id="ARBA00023002"/>
    </source>
</evidence>
<evidence type="ECO:0000256" key="9">
    <source>
        <dbReference type="SAM" id="MobiDB-lite"/>
    </source>
</evidence>
<keyword evidence="10" id="KW-0812">Transmembrane</keyword>
<dbReference type="PRINTS" id="PR00469">
    <property type="entry name" value="PNDRDTASEII"/>
</dbReference>
<dbReference type="SUPFAM" id="SSF52833">
    <property type="entry name" value="Thioredoxin-like"/>
    <property type="match status" value="1"/>
</dbReference>
<dbReference type="InterPro" id="IPR011900">
    <property type="entry name" value="GRX_bact"/>
</dbReference>
<dbReference type="GO" id="GO:0016668">
    <property type="term" value="F:oxidoreductase activity, acting on a sulfur group of donors, NAD(P) as acceptor"/>
    <property type="evidence" value="ECO:0007669"/>
    <property type="project" value="UniProtKB-ARBA"/>
</dbReference>
<evidence type="ECO:0000256" key="3">
    <source>
        <dbReference type="ARBA" id="ARBA00022630"/>
    </source>
</evidence>
<dbReference type="SUPFAM" id="SSF51905">
    <property type="entry name" value="FAD/NAD(P)-binding domain"/>
    <property type="match status" value="1"/>
</dbReference>
<dbReference type="Pfam" id="PF00462">
    <property type="entry name" value="Glutaredoxin"/>
    <property type="match status" value="1"/>
</dbReference>
<name>A0A4P8WFZ5_9EURY</name>